<proteinExistence type="predicted"/>
<name>A0ABQ9GG66_9NEOP</name>
<protein>
    <submittedName>
        <fullName evidence="1">Uncharacterized protein</fullName>
    </submittedName>
</protein>
<evidence type="ECO:0000313" key="1">
    <source>
        <dbReference type="EMBL" id="KAJ8870837.1"/>
    </source>
</evidence>
<dbReference type="EMBL" id="JARBHB010000012">
    <property type="protein sequence ID" value="KAJ8870837.1"/>
    <property type="molecule type" value="Genomic_DNA"/>
</dbReference>
<organism evidence="1 2">
    <name type="scientific">Dryococelus australis</name>
    <dbReference type="NCBI Taxonomy" id="614101"/>
    <lineage>
        <taxon>Eukaryota</taxon>
        <taxon>Metazoa</taxon>
        <taxon>Ecdysozoa</taxon>
        <taxon>Arthropoda</taxon>
        <taxon>Hexapoda</taxon>
        <taxon>Insecta</taxon>
        <taxon>Pterygota</taxon>
        <taxon>Neoptera</taxon>
        <taxon>Polyneoptera</taxon>
        <taxon>Phasmatodea</taxon>
        <taxon>Verophasmatodea</taxon>
        <taxon>Anareolatae</taxon>
        <taxon>Phasmatidae</taxon>
        <taxon>Eurycanthinae</taxon>
        <taxon>Dryococelus</taxon>
    </lineage>
</organism>
<comment type="caution">
    <text evidence="1">The sequence shown here is derived from an EMBL/GenBank/DDBJ whole genome shotgun (WGS) entry which is preliminary data.</text>
</comment>
<dbReference type="Proteomes" id="UP001159363">
    <property type="component" value="Chromosome 11"/>
</dbReference>
<keyword evidence="2" id="KW-1185">Reference proteome</keyword>
<sequence>MRSNAFQPGHCRCEYISWYERRACTAFTPALLNMKCTSPHVSLSVLSASGIENCQGISDLCHLITATTWEKRDIPLFYLKKNIDFEHTATRRYRKAAPDEGVDETTARPIPSRRFRKVNQSGRLISPAVICLARRDLAPPPPLVFLLVYPPLHHSATIVTDDWSGPGRSTDVQKKLKNGHEALETRSVVALILVLFVSLSYVEPPHMHQKHLVYRAARNRGRVGRVVRLLASNQGEPRSVPGRVTPRIFACENRARMMPLVDGFSRGSQFSLDHLLSGAAPFSPHFTSKE</sequence>
<reference evidence="1 2" key="1">
    <citation type="submission" date="2023-02" db="EMBL/GenBank/DDBJ databases">
        <title>LHISI_Scaffold_Assembly.</title>
        <authorList>
            <person name="Stuart O.P."/>
            <person name="Cleave R."/>
            <person name="Magrath M.J.L."/>
            <person name="Mikheyev A.S."/>
        </authorList>
    </citation>
    <scope>NUCLEOTIDE SEQUENCE [LARGE SCALE GENOMIC DNA]</scope>
    <source>
        <strain evidence="1">Daus_M_001</strain>
        <tissue evidence="1">Leg muscle</tissue>
    </source>
</reference>
<accession>A0ABQ9GG66</accession>
<gene>
    <name evidence="1" type="ORF">PR048_027137</name>
</gene>
<evidence type="ECO:0000313" key="2">
    <source>
        <dbReference type="Proteomes" id="UP001159363"/>
    </source>
</evidence>